<organism evidence="5 6">
    <name type="scientific">Treponema putidum</name>
    <dbReference type="NCBI Taxonomy" id="221027"/>
    <lineage>
        <taxon>Bacteria</taxon>
        <taxon>Pseudomonadati</taxon>
        <taxon>Spirochaetota</taxon>
        <taxon>Spirochaetia</taxon>
        <taxon>Spirochaetales</taxon>
        <taxon>Treponemataceae</taxon>
        <taxon>Treponema</taxon>
    </lineage>
</organism>
<dbReference type="EMBL" id="CP038804">
    <property type="protein sequence ID" value="UTY32995.1"/>
    <property type="molecule type" value="Genomic_DNA"/>
</dbReference>
<reference evidence="5" key="1">
    <citation type="submission" date="2019-04" db="EMBL/GenBank/DDBJ databases">
        <title>Whole genome sequencing of oral phylogroup 2 treponemes.</title>
        <authorList>
            <person name="Chan Y."/>
            <person name="Zeng H.H."/>
            <person name="Yu X.L."/>
            <person name="Leung W.K."/>
            <person name="Watt R.M."/>
        </authorList>
    </citation>
    <scope>NUCLEOTIDE SEQUENCE</scope>
    <source>
        <strain evidence="5">OMZ 835</strain>
        <strain evidence="4">OMZ 847</strain>
    </source>
</reference>
<evidence type="ECO:0000256" key="1">
    <source>
        <dbReference type="ARBA" id="ARBA00023284"/>
    </source>
</evidence>
<dbReference type="InterPro" id="IPR000866">
    <property type="entry name" value="AhpC/TSA"/>
</dbReference>
<dbReference type="RefSeq" id="WP_255806043.1">
    <property type="nucleotide sequence ID" value="NZ_CP038802.1"/>
</dbReference>
<dbReference type="PANTHER" id="PTHR42852">
    <property type="entry name" value="THIOL:DISULFIDE INTERCHANGE PROTEIN DSBE"/>
    <property type="match status" value="1"/>
</dbReference>
<dbReference type="GO" id="GO:0016491">
    <property type="term" value="F:oxidoreductase activity"/>
    <property type="evidence" value="ECO:0007669"/>
    <property type="project" value="InterPro"/>
</dbReference>
<dbReference type="Pfam" id="PF00578">
    <property type="entry name" value="AhpC-TSA"/>
    <property type="match status" value="1"/>
</dbReference>
<dbReference type="EMBL" id="CP038802">
    <property type="protein sequence ID" value="UTY28089.1"/>
    <property type="molecule type" value="Genomic_DNA"/>
</dbReference>
<protein>
    <submittedName>
        <fullName evidence="5">TlpA family protein disulfide reductase</fullName>
    </submittedName>
</protein>
<feature type="domain" description="Thioredoxin" evidence="3">
    <location>
        <begin position="50"/>
        <end position="197"/>
    </location>
</feature>
<accession>A0AAE9MQG3</accession>
<gene>
    <name evidence="5" type="ORF">E4N74_02470</name>
    <name evidence="4" type="ORF">E4N76_03175</name>
</gene>
<dbReference type="InterPro" id="IPR017937">
    <property type="entry name" value="Thioredoxin_CS"/>
</dbReference>
<dbReference type="AlphaFoldDB" id="A0AAE9MQG3"/>
<dbReference type="Gene3D" id="3.40.30.10">
    <property type="entry name" value="Glutaredoxin"/>
    <property type="match status" value="1"/>
</dbReference>
<dbReference type="CDD" id="cd02966">
    <property type="entry name" value="TlpA_like_family"/>
    <property type="match status" value="1"/>
</dbReference>
<dbReference type="Proteomes" id="UP001058682">
    <property type="component" value="Chromosome"/>
</dbReference>
<dbReference type="PROSITE" id="PS51257">
    <property type="entry name" value="PROKAR_LIPOPROTEIN"/>
    <property type="match status" value="1"/>
</dbReference>
<evidence type="ECO:0000259" key="3">
    <source>
        <dbReference type="PROSITE" id="PS51352"/>
    </source>
</evidence>
<feature type="chain" id="PRO_5041958260" evidence="2">
    <location>
        <begin position="20"/>
        <end position="202"/>
    </location>
</feature>
<evidence type="ECO:0000313" key="5">
    <source>
        <dbReference type="EMBL" id="UTY32995.1"/>
    </source>
</evidence>
<evidence type="ECO:0000313" key="4">
    <source>
        <dbReference type="EMBL" id="UTY28089.1"/>
    </source>
</evidence>
<dbReference type="InterPro" id="IPR013766">
    <property type="entry name" value="Thioredoxin_domain"/>
</dbReference>
<dbReference type="InterPro" id="IPR036249">
    <property type="entry name" value="Thioredoxin-like_sf"/>
</dbReference>
<dbReference type="Proteomes" id="UP001059401">
    <property type="component" value="Chromosome"/>
</dbReference>
<proteinExistence type="predicted"/>
<evidence type="ECO:0000313" key="7">
    <source>
        <dbReference type="Proteomes" id="UP001059401"/>
    </source>
</evidence>
<dbReference type="InterPro" id="IPR050553">
    <property type="entry name" value="Thioredoxin_ResA/DsbE_sf"/>
</dbReference>
<dbReference type="PROSITE" id="PS51352">
    <property type="entry name" value="THIOREDOXIN_2"/>
    <property type="match status" value="1"/>
</dbReference>
<dbReference type="PROSITE" id="PS00194">
    <property type="entry name" value="THIOREDOXIN_1"/>
    <property type="match status" value="1"/>
</dbReference>
<keyword evidence="2" id="KW-0732">Signal</keyword>
<name>A0AAE9MQG3_9SPIR</name>
<dbReference type="PANTHER" id="PTHR42852:SF13">
    <property type="entry name" value="PROTEIN DIPZ"/>
    <property type="match status" value="1"/>
</dbReference>
<dbReference type="GO" id="GO:0016209">
    <property type="term" value="F:antioxidant activity"/>
    <property type="evidence" value="ECO:0007669"/>
    <property type="project" value="InterPro"/>
</dbReference>
<keyword evidence="1" id="KW-0676">Redox-active center</keyword>
<sequence>MKKLHFYVLITIFAGIFFASCSKTEAQRNAEAEKSLTASEEAAESESTILSGSQNRLTFSTKDIDGNTVTSEIFKKYDVTLVNIWGTFCGPCKMELPHLEAAYKAYSGKKVNVIAITADLPENDAETLALAKEIWKDAGCSFKALVTVDSFLPMYEKIAGFPTSFMVDKNGKLIPGTLHLGSLNKAGFEKLFDTALKAVGSK</sequence>
<feature type="signal peptide" evidence="2">
    <location>
        <begin position="1"/>
        <end position="19"/>
    </location>
</feature>
<evidence type="ECO:0000313" key="6">
    <source>
        <dbReference type="Proteomes" id="UP001058682"/>
    </source>
</evidence>
<keyword evidence="7" id="KW-1185">Reference proteome</keyword>
<dbReference type="SUPFAM" id="SSF52833">
    <property type="entry name" value="Thioredoxin-like"/>
    <property type="match status" value="1"/>
</dbReference>
<evidence type="ECO:0000256" key="2">
    <source>
        <dbReference type="SAM" id="SignalP"/>
    </source>
</evidence>